<dbReference type="InterPro" id="IPR008969">
    <property type="entry name" value="CarboxyPept-like_regulatory"/>
</dbReference>
<keyword evidence="8" id="KW-0732">Signal</keyword>
<feature type="signal peptide" evidence="8">
    <location>
        <begin position="1"/>
        <end position="40"/>
    </location>
</feature>
<dbReference type="FunFam" id="2.60.40.1120:FF:000003">
    <property type="entry name" value="Outer membrane protein Omp121"/>
    <property type="match status" value="1"/>
</dbReference>
<dbReference type="InterPro" id="IPR036942">
    <property type="entry name" value="Beta-barrel_TonB_sf"/>
</dbReference>
<dbReference type="InterPro" id="IPR023996">
    <property type="entry name" value="TonB-dep_OMP_SusC/RagA"/>
</dbReference>
<dbReference type="EMBL" id="QRKC01000005">
    <property type="protein sequence ID" value="RHH76747.1"/>
    <property type="molecule type" value="Genomic_DNA"/>
</dbReference>
<evidence type="ECO:0000259" key="9">
    <source>
        <dbReference type="SMART" id="SM00965"/>
    </source>
</evidence>
<dbReference type="AlphaFoldDB" id="A0A3R6E8F5"/>
<feature type="chain" id="PRO_5018613340" evidence="8">
    <location>
        <begin position="41"/>
        <end position="1125"/>
    </location>
</feature>
<dbReference type="SUPFAM" id="SSF49464">
    <property type="entry name" value="Carboxypeptidase regulatory domain-like"/>
    <property type="match status" value="1"/>
</dbReference>
<dbReference type="Proteomes" id="UP000283732">
    <property type="component" value="Unassembled WGS sequence"/>
</dbReference>
<evidence type="ECO:0000256" key="4">
    <source>
        <dbReference type="ARBA" id="ARBA00022692"/>
    </source>
</evidence>
<comment type="subcellular location">
    <subcellularLocation>
        <location evidence="1 7">Cell outer membrane</location>
        <topology evidence="1 7">Multi-pass membrane protein</topology>
    </subcellularLocation>
</comment>
<accession>A0A3R6E8F5</accession>
<keyword evidence="6 7" id="KW-0998">Cell outer membrane</keyword>
<dbReference type="RefSeq" id="WP_122291206.1">
    <property type="nucleotide sequence ID" value="NZ_QRKC01000005.1"/>
</dbReference>
<dbReference type="GO" id="GO:0009279">
    <property type="term" value="C:cell outer membrane"/>
    <property type="evidence" value="ECO:0007669"/>
    <property type="project" value="UniProtKB-SubCell"/>
</dbReference>
<dbReference type="NCBIfam" id="TIGR04057">
    <property type="entry name" value="SusC_RagA_signa"/>
    <property type="match status" value="1"/>
</dbReference>
<evidence type="ECO:0000256" key="7">
    <source>
        <dbReference type="PROSITE-ProRule" id="PRU01360"/>
    </source>
</evidence>
<sequence>MKKLFLSESLPKKDSGRKQICRVMKLTASFLLLCSCFAFAGHANSQNAKVSLNKKHARLEEVLDEIERQTDYLFISNRHVDLKQKVSVDVNEESVNDVLKKVLKNTDLTYNIEGINIILRRRSEKHSLQVIQQVHKITGTVVDKAGLPVIGANVIVKGTTNGTVTDVEGRFSLEIPENAVLLVSYIGYVEREMQVGDESALSIILQEDTQALEEVVVVGYGTQKKINLTGAVESISSDVIEDRPIKSVADALQGTALGVTVTSAAGQPGEFSKIKIRGDASLNSDGALVLIDGMPGDLNQVNPQDIENISVLKDAASSAIYGARAAEGVILVTTKSGKSTKTRVEYSGNISFNTPTRIPESTTAAEHARLSNLAFTNAGLAPNFTEEAINAINNHSTVSIPKGNDWIYTADMDWIDLMMDRSFQQQHNLTVSRSQESLKYLFSAGWLDQDGMFSEYGPDNFDRFNLRSNVNLDIVKDKLNLDSRITFSRMDQRYHPKFGEWTIPYITFIQAGPNMPIYDTNGNYARYRMQANPIQALREGGEGKEFTNVVDGIFTLSYKPITDLTLKAVGGARFTSKEISEWRRAYGKYGPNGLVSMAAGQSGDNNLTLTKDNTRYFTGQLLAEYSKSLGSHDFKLLGGWSAEMEYYSMLSGKRLNIVGNELPALDLGATDGWSNDGDETHWALLSGFMRLNYAYASKYLFEANFRADGSSRFSSRNKWGIFPSFSIGWRITEEDFMKEQNLFSNLKLRASWGQLGNQNGLGLYDHIAQYVVDGYYPFKNELAQWAKLSQLPSETRSWETVEMKNIALEMGFLDNRLTVTGEYFHKRNKDMLVNIEVPSVIGIDVPTGNYGELVVKGWEVSIGWRDQIKDFNYFVSFNLADRKDKLVDYGVEYTGFTAGVDQKVQGYSIGSIFGFETDGYFQTSKEAQEAPAFNRAIQDAGDIRYIDQDGDGKISAPNDLVYLGTTQPRYEFSFHLGGSWKSIDFSALFQGVGKRNFYLDGEVFQPFRDSWSNYSYTYFSDYWTPENPNALLPRLYAGTKHNYQYSSHWLQNAAYIRLKNLQVGYTLNPEWTRKVKIEKLRVYFNGENMFEFSKMFRYFDPELNKVAGYMYPIMRNYSLGVNVVF</sequence>
<protein>
    <submittedName>
        <fullName evidence="10">SusC/RagA family TonB-linked outer membrane protein</fullName>
    </submittedName>
</protein>
<dbReference type="PROSITE" id="PS52016">
    <property type="entry name" value="TONB_DEPENDENT_REC_3"/>
    <property type="match status" value="1"/>
</dbReference>
<keyword evidence="2 7" id="KW-0813">Transport</keyword>
<evidence type="ECO:0000256" key="1">
    <source>
        <dbReference type="ARBA" id="ARBA00004571"/>
    </source>
</evidence>
<dbReference type="Gene3D" id="2.170.130.10">
    <property type="entry name" value="TonB-dependent receptor, plug domain"/>
    <property type="match status" value="1"/>
</dbReference>
<keyword evidence="3 7" id="KW-1134">Transmembrane beta strand</keyword>
<evidence type="ECO:0000256" key="8">
    <source>
        <dbReference type="SAM" id="SignalP"/>
    </source>
</evidence>
<reference evidence="10 11" key="1">
    <citation type="submission" date="2018-08" db="EMBL/GenBank/DDBJ databases">
        <title>A genome reference for cultivated species of the human gut microbiota.</title>
        <authorList>
            <person name="Zou Y."/>
            <person name="Xue W."/>
            <person name="Luo G."/>
        </authorList>
    </citation>
    <scope>NUCLEOTIDE SEQUENCE [LARGE SCALE GENOMIC DNA]</scope>
    <source>
        <strain evidence="10 11">AM16-50</strain>
    </source>
</reference>
<evidence type="ECO:0000313" key="10">
    <source>
        <dbReference type="EMBL" id="RHH76747.1"/>
    </source>
</evidence>
<dbReference type="Pfam" id="PF13715">
    <property type="entry name" value="CarbopepD_reg_2"/>
    <property type="match status" value="1"/>
</dbReference>
<feature type="domain" description="Secretin/TonB short N-terminal" evidence="9">
    <location>
        <begin position="72"/>
        <end position="122"/>
    </location>
</feature>
<dbReference type="NCBIfam" id="TIGR04056">
    <property type="entry name" value="OMP_RagA_SusC"/>
    <property type="match status" value="1"/>
</dbReference>
<keyword evidence="4 7" id="KW-0812">Transmembrane</keyword>
<dbReference type="InterPro" id="IPR023997">
    <property type="entry name" value="TonB-dep_OMP_SusC/RagA_CS"/>
</dbReference>
<dbReference type="SMART" id="SM00965">
    <property type="entry name" value="STN"/>
    <property type="match status" value="1"/>
</dbReference>
<dbReference type="Gene3D" id="2.60.40.1120">
    <property type="entry name" value="Carboxypeptidase-like, regulatory domain"/>
    <property type="match status" value="1"/>
</dbReference>
<evidence type="ECO:0000313" key="11">
    <source>
        <dbReference type="Proteomes" id="UP000283732"/>
    </source>
</evidence>
<evidence type="ECO:0000256" key="3">
    <source>
        <dbReference type="ARBA" id="ARBA00022452"/>
    </source>
</evidence>
<organism evidence="10 11">
    <name type="scientific">Parabacteroides merdae</name>
    <dbReference type="NCBI Taxonomy" id="46503"/>
    <lineage>
        <taxon>Bacteria</taxon>
        <taxon>Pseudomonadati</taxon>
        <taxon>Bacteroidota</taxon>
        <taxon>Bacteroidia</taxon>
        <taxon>Bacteroidales</taxon>
        <taxon>Tannerellaceae</taxon>
        <taxon>Parabacteroides</taxon>
    </lineage>
</organism>
<dbReference type="InterPro" id="IPR037066">
    <property type="entry name" value="Plug_dom_sf"/>
</dbReference>
<dbReference type="Gene3D" id="2.40.170.20">
    <property type="entry name" value="TonB-dependent receptor, beta-barrel domain"/>
    <property type="match status" value="1"/>
</dbReference>
<name>A0A3R6E8F5_9BACT</name>
<gene>
    <name evidence="10" type="ORF">DW191_12390</name>
</gene>
<evidence type="ECO:0000256" key="6">
    <source>
        <dbReference type="ARBA" id="ARBA00023237"/>
    </source>
</evidence>
<dbReference type="InterPro" id="IPR011662">
    <property type="entry name" value="Secretin/TonB_short_N"/>
</dbReference>
<proteinExistence type="inferred from homology"/>
<comment type="similarity">
    <text evidence="7">Belongs to the TonB-dependent receptor family.</text>
</comment>
<dbReference type="SUPFAM" id="SSF56935">
    <property type="entry name" value="Porins"/>
    <property type="match status" value="1"/>
</dbReference>
<dbReference type="Pfam" id="PF07660">
    <property type="entry name" value="STN"/>
    <property type="match status" value="1"/>
</dbReference>
<evidence type="ECO:0000256" key="5">
    <source>
        <dbReference type="ARBA" id="ARBA00023136"/>
    </source>
</evidence>
<evidence type="ECO:0000256" key="2">
    <source>
        <dbReference type="ARBA" id="ARBA00022448"/>
    </source>
</evidence>
<dbReference type="InterPro" id="IPR012910">
    <property type="entry name" value="Plug_dom"/>
</dbReference>
<dbReference type="Pfam" id="PF07715">
    <property type="entry name" value="Plug"/>
    <property type="match status" value="1"/>
</dbReference>
<keyword evidence="5 7" id="KW-0472">Membrane</keyword>
<dbReference type="InterPro" id="IPR039426">
    <property type="entry name" value="TonB-dep_rcpt-like"/>
</dbReference>
<comment type="caution">
    <text evidence="10">The sequence shown here is derived from an EMBL/GenBank/DDBJ whole genome shotgun (WGS) entry which is preliminary data.</text>
</comment>